<feature type="chain" id="PRO_5002631875" description="Mucoidy inhibitor MuiA family protein" evidence="2">
    <location>
        <begin position="22"/>
        <end position="550"/>
    </location>
</feature>
<proteinExistence type="predicted"/>
<dbReference type="Pfam" id="PF13598">
    <property type="entry name" value="DUF4139"/>
    <property type="match status" value="1"/>
</dbReference>
<dbReference type="AlphaFoldDB" id="A1ASJ0"/>
<keyword evidence="1" id="KW-0175">Coiled coil</keyword>
<evidence type="ECO:0000259" key="3">
    <source>
        <dbReference type="Pfam" id="PF13598"/>
    </source>
</evidence>
<feature type="coiled-coil region" evidence="1">
    <location>
        <begin position="97"/>
        <end position="124"/>
    </location>
</feature>
<dbReference type="Pfam" id="PF13600">
    <property type="entry name" value="DUF4140"/>
    <property type="match status" value="1"/>
</dbReference>
<dbReference type="OrthoDB" id="9777444at2"/>
<dbReference type="KEGG" id="ppd:Ppro_2708"/>
<dbReference type="NCBIfam" id="TIGR02231">
    <property type="entry name" value="mucoidy inhibitor MuiA family protein"/>
    <property type="match status" value="1"/>
</dbReference>
<dbReference type="RefSeq" id="WP_011736562.1">
    <property type="nucleotide sequence ID" value="NC_008609.1"/>
</dbReference>
<accession>A1ASJ0</accession>
<sequence length="550" mass="60446">MKKLRSILFLALLLMPTLTFSAEPERLAASGRITAVTVYPDRALTSRTASFNLKPGSYLIAFENLPALVQDDSVQIKGRGTATATISGLEIKRSFLAESGEKRVQELDSQILELEHQHGTLEAKKAGLASQKAFIESIRVAWGERISKELAIGRPTSTELREAAGFVGSQVTRSEEQTRDIEAEKKNVADKIDALRRQRDEVIGSRRREAKSVEVMVEATSQGQLTLELSAVMPKAGWTPSYDVRLGADAATADLTFRAMVRQQTGEEWNNVDLTLSTARPAAGGAPPELHPWRISLVRPRPAMKADMFYAAPAPLMARKSGQMMAENIIPEEAGEESALETALVSDEQSSIAFHIPRPLSIPSDNNQHASVVAMEKLPVNMEYLAIPKLSPHVFLKSEITNKAAYPLLSGKVSTFVGNTFTGSSQLKKVAAGEKFDLFFGTDDQVTVKRDELKQHGEAGMFGSNRARYSCRISLTNFRKQPVTVTLLDQLPLAGDEEIKVSLEEPSLKPEQIKEDGSVIWKMPFKAGEKREISFGILVEYPKGRDIIGL</sequence>
<dbReference type="Proteomes" id="UP000006732">
    <property type="component" value="Chromosome"/>
</dbReference>
<reference evidence="5 6" key="1">
    <citation type="submission" date="2006-10" db="EMBL/GenBank/DDBJ databases">
        <title>Complete sequence of chromosome of Pelobacter propionicus DSM 2379.</title>
        <authorList>
            <consortium name="US DOE Joint Genome Institute"/>
            <person name="Copeland A."/>
            <person name="Lucas S."/>
            <person name="Lapidus A."/>
            <person name="Barry K."/>
            <person name="Detter J.C."/>
            <person name="Glavina del Rio T."/>
            <person name="Hammon N."/>
            <person name="Israni S."/>
            <person name="Dalin E."/>
            <person name="Tice H."/>
            <person name="Pitluck S."/>
            <person name="Saunders E."/>
            <person name="Brettin T."/>
            <person name="Bruce D."/>
            <person name="Han C."/>
            <person name="Tapia R."/>
            <person name="Schmutz J."/>
            <person name="Larimer F."/>
            <person name="Land M."/>
            <person name="Hauser L."/>
            <person name="Kyrpides N."/>
            <person name="Kim E."/>
            <person name="Lovley D."/>
            <person name="Richardson P."/>
        </authorList>
    </citation>
    <scope>NUCLEOTIDE SEQUENCE [LARGE SCALE GENOMIC DNA]</scope>
    <source>
        <strain evidence="6">DSM 2379 / NBRC 103807 / OttBd1</strain>
    </source>
</reference>
<name>A1ASJ0_PELPD</name>
<dbReference type="PANTHER" id="PTHR31005">
    <property type="entry name" value="DUF4139 DOMAIN-CONTAINING PROTEIN"/>
    <property type="match status" value="1"/>
</dbReference>
<keyword evidence="2" id="KW-0732">Signal</keyword>
<feature type="signal peptide" evidence="2">
    <location>
        <begin position="1"/>
        <end position="21"/>
    </location>
</feature>
<protein>
    <recommendedName>
        <fullName evidence="7">Mucoidy inhibitor MuiA family protein</fullName>
    </recommendedName>
</protein>
<dbReference type="STRING" id="338966.Ppro_2708"/>
<dbReference type="PANTHER" id="PTHR31005:SF8">
    <property type="entry name" value="DUF4139 DOMAIN-CONTAINING PROTEIN"/>
    <property type="match status" value="1"/>
</dbReference>
<evidence type="ECO:0008006" key="7">
    <source>
        <dbReference type="Google" id="ProtNLM"/>
    </source>
</evidence>
<keyword evidence="6" id="KW-1185">Reference proteome</keyword>
<dbReference type="EMBL" id="CP000482">
    <property type="protein sequence ID" value="ABL00311.1"/>
    <property type="molecule type" value="Genomic_DNA"/>
</dbReference>
<dbReference type="eggNOG" id="COG5316">
    <property type="taxonomic scope" value="Bacteria"/>
</dbReference>
<evidence type="ECO:0000256" key="1">
    <source>
        <dbReference type="SAM" id="Coils"/>
    </source>
</evidence>
<evidence type="ECO:0000313" key="5">
    <source>
        <dbReference type="EMBL" id="ABL00311.1"/>
    </source>
</evidence>
<evidence type="ECO:0000256" key="2">
    <source>
        <dbReference type="SAM" id="SignalP"/>
    </source>
</evidence>
<dbReference type="InterPro" id="IPR011935">
    <property type="entry name" value="CHP02231"/>
</dbReference>
<dbReference type="InterPro" id="IPR037291">
    <property type="entry name" value="DUF4139"/>
</dbReference>
<feature type="domain" description="DUF4139" evidence="3">
    <location>
        <begin position="227"/>
        <end position="543"/>
    </location>
</feature>
<dbReference type="HOGENOM" id="CLU_010457_2_0_7"/>
<gene>
    <name evidence="5" type="ordered locus">Ppro_2708</name>
</gene>
<evidence type="ECO:0000259" key="4">
    <source>
        <dbReference type="Pfam" id="PF13600"/>
    </source>
</evidence>
<dbReference type="InterPro" id="IPR025554">
    <property type="entry name" value="DUF4140"/>
</dbReference>
<evidence type="ECO:0000313" key="6">
    <source>
        <dbReference type="Proteomes" id="UP000006732"/>
    </source>
</evidence>
<organism evidence="5 6">
    <name type="scientific">Pelobacter propionicus (strain DSM 2379 / NBRC 103807 / OttBd1)</name>
    <dbReference type="NCBI Taxonomy" id="338966"/>
    <lineage>
        <taxon>Bacteria</taxon>
        <taxon>Pseudomonadati</taxon>
        <taxon>Thermodesulfobacteriota</taxon>
        <taxon>Desulfuromonadia</taxon>
        <taxon>Desulfuromonadales</taxon>
        <taxon>Desulfuromonadaceae</taxon>
        <taxon>Pelobacter</taxon>
    </lineage>
</organism>
<feature type="domain" description="DUF4140" evidence="4">
    <location>
        <begin position="36"/>
        <end position="135"/>
    </location>
</feature>